<evidence type="ECO:0000256" key="1">
    <source>
        <dbReference type="SAM" id="SignalP"/>
    </source>
</evidence>
<reference evidence="2 3" key="1">
    <citation type="submission" date="2020-04" db="EMBL/GenBank/DDBJ databases">
        <title>Flammeovirga sp. SR4, a novel species isolated from seawater.</title>
        <authorList>
            <person name="Wang X."/>
        </authorList>
    </citation>
    <scope>NUCLEOTIDE SEQUENCE [LARGE SCALE GENOMIC DNA]</scope>
    <source>
        <strain evidence="2 3">SR4</strain>
    </source>
</reference>
<keyword evidence="3" id="KW-1185">Reference proteome</keyword>
<protein>
    <recommendedName>
        <fullName evidence="4">Outer membrane protein beta-barrel domain-containing protein</fullName>
    </recommendedName>
</protein>
<evidence type="ECO:0000313" key="3">
    <source>
        <dbReference type="Proteomes" id="UP000585050"/>
    </source>
</evidence>
<name>A0A7X8SNJ6_9BACT</name>
<evidence type="ECO:0000313" key="2">
    <source>
        <dbReference type="EMBL" id="NLR93489.1"/>
    </source>
</evidence>
<evidence type="ECO:0008006" key="4">
    <source>
        <dbReference type="Google" id="ProtNLM"/>
    </source>
</evidence>
<organism evidence="2 3">
    <name type="scientific">Flammeovirga agarivorans</name>
    <dbReference type="NCBI Taxonomy" id="2726742"/>
    <lineage>
        <taxon>Bacteria</taxon>
        <taxon>Pseudomonadati</taxon>
        <taxon>Bacteroidota</taxon>
        <taxon>Cytophagia</taxon>
        <taxon>Cytophagales</taxon>
        <taxon>Flammeovirgaceae</taxon>
        <taxon>Flammeovirga</taxon>
    </lineage>
</organism>
<proteinExistence type="predicted"/>
<sequence>MKKLIITIFLSAFCYISQAQTVSVEHSINSIQTGFLGVWYNNETRLSNTIALRTEAGMNAGFQTGSEYQQDVIYMLPTFSLSPRWYYNIKKRAKKLKRVENNSASFVALEGNYSPDWFVISNVPGLRNISDVSMFLSWGIRRNLVKDFNYELGGGLGYIYTFYDSSISNANPIDFAFRVHLRIGYSF</sequence>
<feature type="signal peptide" evidence="1">
    <location>
        <begin position="1"/>
        <end position="19"/>
    </location>
</feature>
<gene>
    <name evidence="2" type="ORF">HGP29_19990</name>
</gene>
<dbReference type="AlphaFoldDB" id="A0A7X8SNJ6"/>
<feature type="chain" id="PRO_5030776878" description="Outer membrane protein beta-barrel domain-containing protein" evidence="1">
    <location>
        <begin position="20"/>
        <end position="187"/>
    </location>
</feature>
<dbReference type="Proteomes" id="UP000585050">
    <property type="component" value="Unassembled WGS sequence"/>
</dbReference>
<keyword evidence="1" id="KW-0732">Signal</keyword>
<dbReference type="RefSeq" id="WP_168884199.1">
    <property type="nucleotide sequence ID" value="NZ_JABAIL010000006.1"/>
</dbReference>
<accession>A0A7X8SNJ6</accession>
<dbReference type="EMBL" id="JABAIL010000006">
    <property type="protein sequence ID" value="NLR93489.1"/>
    <property type="molecule type" value="Genomic_DNA"/>
</dbReference>
<comment type="caution">
    <text evidence="2">The sequence shown here is derived from an EMBL/GenBank/DDBJ whole genome shotgun (WGS) entry which is preliminary data.</text>
</comment>